<proteinExistence type="predicted"/>
<keyword evidence="1" id="KW-0175">Coiled coil</keyword>
<dbReference type="Proteomes" id="UP000235116">
    <property type="component" value="Chromosome"/>
</dbReference>
<evidence type="ECO:0000313" key="2">
    <source>
        <dbReference type="EMBL" id="AUM13498.1"/>
    </source>
</evidence>
<organism evidence="2 3">
    <name type="scientific">Ketobacter alkanivorans</name>
    <dbReference type="NCBI Taxonomy" id="1917421"/>
    <lineage>
        <taxon>Bacteria</taxon>
        <taxon>Pseudomonadati</taxon>
        <taxon>Pseudomonadota</taxon>
        <taxon>Gammaproteobacteria</taxon>
        <taxon>Pseudomonadales</taxon>
        <taxon>Ketobacteraceae</taxon>
        <taxon>Ketobacter</taxon>
    </lineage>
</organism>
<protein>
    <submittedName>
        <fullName evidence="2">SlyX protein</fullName>
    </submittedName>
</protein>
<dbReference type="InterPro" id="IPR007236">
    <property type="entry name" value="SlyX"/>
</dbReference>
<feature type="coiled-coil region" evidence="1">
    <location>
        <begin position="19"/>
        <end position="53"/>
    </location>
</feature>
<dbReference type="OrthoDB" id="8606883at2"/>
<dbReference type="PANTHER" id="PTHR36508:SF1">
    <property type="entry name" value="PROTEIN SLYX"/>
    <property type="match status" value="1"/>
</dbReference>
<dbReference type="PANTHER" id="PTHR36508">
    <property type="entry name" value="PROTEIN SLYX"/>
    <property type="match status" value="1"/>
</dbReference>
<dbReference type="RefSeq" id="WP_101894873.1">
    <property type="nucleotide sequence ID" value="NZ_CP022684.1"/>
</dbReference>
<reference evidence="3" key="1">
    <citation type="submission" date="2017-08" db="EMBL/GenBank/DDBJ databases">
        <title>Direct submision.</title>
        <authorList>
            <person name="Kim S.-J."/>
            <person name="Rhee S.-K."/>
        </authorList>
    </citation>
    <scope>NUCLEOTIDE SEQUENCE [LARGE SCALE GENOMIC DNA]</scope>
    <source>
        <strain evidence="3">GI5</strain>
    </source>
</reference>
<dbReference type="Pfam" id="PF04102">
    <property type="entry name" value="SlyX"/>
    <property type="match status" value="1"/>
</dbReference>
<dbReference type="Gene3D" id="1.20.5.300">
    <property type="match status" value="1"/>
</dbReference>
<accession>A0A2K9LMD6</accession>
<name>A0A2K9LMD6_9GAMM</name>
<evidence type="ECO:0000256" key="1">
    <source>
        <dbReference type="SAM" id="Coils"/>
    </source>
</evidence>
<sequence length="66" mass="7800">MEEKIVNIETRLAFQDDTIQELSDVIYRQQQQIDQLEKTLQALLNKVQDLMEGGNEKIVDERPPHY</sequence>
<gene>
    <name evidence="2" type="ORF">Kalk_14175</name>
</gene>
<dbReference type="EMBL" id="CP022684">
    <property type="protein sequence ID" value="AUM13498.1"/>
    <property type="molecule type" value="Genomic_DNA"/>
</dbReference>
<keyword evidence="3" id="KW-1185">Reference proteome</keyword>
<dbReference type="AlphaFoldDB" id="A0A2K9LMD6"/>
<dbReference type="KEGG" id="kak:Kalk_14175"/>
<evidence type="ECO:0000313" key="3">
    <source>
        <dbReference type="Proteomes" id="UP000235116"/>
    </source>
</evidence>